<evidence type="ECO:0000256" key="1">
    <source>
        <dbReference type="SAM" id="MobiDB-lite"/>
    </source>
</evidence>
<feature type="compositionally biased region" description="Acidic residues" evidence="1">
    <location>
        <begin position="1"/>
        <end position="18"/>
    </location>
</feature>
<evidence type="ECO:0000313" key="3">
    <source>
        <dbReference type="Proteomes" id="UP000292781"/>
    </source>
</evidence>
<comment type="caution">
    <text evidence="2">The sequence shown here is derived from an EMBL/GenBank/DDBJ whole genome shotgun (WGS) entry which is preliminary data.</text>
</comment>
<reference evidence="2 3" key="1">
    <citation type="submission" date="2019-02" db="EMBL/GenBank/DDBJ databases">
        <title>Siculibacillus lacustris gen. nov., sp. nov., a new rosette-forming bacterium isolated from a freshwater crater lake (Lake St. Ana, Romania).</title>
        <authorList>
            <person name="Felfoldi T."/>
            <person name="Marton Z."/>
            <person name="Szabo A."/>
            <person name="Mentes A."/>
            <person name="Boka K."/>
            <person name="Marialigeti K."/>
            <person name="Mathe I."/>
            <person name="Koncz M."/>
            <person name="Schumann P."/>
            <person name="Toth E."/>
        </authorList>
    </citation>
    <scope>NUCLEOTIDE SEQUENCE [LARGE SCALE GENOMIC DNA]</scope>
    <source>
        <strain evidence="2 3">SA-279</strain>
    </source>
</reference>
<dbReference type="RefSeq" id="WP_131310015.1">
    <property type="nucleotide sequence ID" value="NZ_SJFN01000018.1"/>
</dbReference>
<keyword evidence="3" id="KW-1185">Reference proteome</keyword>
<sequence>MVDEDDSRTGPEDAEDEPQALRRRAEVAVPEAVAEYKRILKAVLDVRPSGFRRKLAVAIDRNPSFVSQIINPAYPVPIPAPHIEKIFEVCHLSGEERSAFMAAYTRAHPRRVQGGAVEKRPGRRLILTVPDLGSDHANRQFDAAIDEFVRRLAPLLRAPDSD</sequence>
<dbReference type="OrthoDB" id="7851523at2"/>
<dbReference type="Proteomes" id="UP000292781">
    <property type="component" value="Unassembled WGS sequence"/>
</dbReference>
<accession>A0A4Q9VMD6</accession>
<dbReference type="EMBL" id="SJFN01000018">
    <property type="protein sequence ID" value="TBW36751.1"/>
    <property type="molecule type" value="Genomic_DNA"/>
</dbReference>
<proteinExistence type="predicted"/>
<protein>
    <submittedName>
        <fullName evidence="2">Uncharacterized protein</fullName>
    </submittedName>
</protein>
<feature type="region of interest" description="Disordered" evidence="1">
    <location>
        <begin position="1"/>
        <end position="24"/>
    </location>
</feature>
<dbReference type="AlphaFoldDB" id="A0A4Q9VMD6"/>
<evidence type="ECO:0000313" key="2">
    <source>
        <dbReference type="EMBL" id="TBW36751.1"/>
    </source>
</evidence>
<organism evidence="2 3">
    <name type="scientific">Siculibacillus lacustris</name>
    <dbReference type="NCBI Taxonomy" id="1549641"/>
    <lineage>
        <taxon>Bacteria</taxon>
        <taxon>Pseudomonadati</taxon>
        <taxon>Pseudomonadota</taxon>
        <taxon>Alphaproteobacteria</taxon>
        <taxon>Hyphomicrobiales</taxon>
        <taxon>Ancalomicrobiaceae</taxon>
        <taxon>Siculibacillus</taxon>
    </lineage>
</organism>
<gene>
    <name evidence="2" type="ORF">EYW49_12980</name>
</gene>
<name>A0A4Q9VMD6_9HYPH</name>